<dbReference type="HOGENOM" id="CLU_173852_0_0_4"/>
<organism evidence="1 2">
    <name type="scientific">Variovorax paradoxus B4</name>
    <dbReference type="NCBI Taxonomy" id="1246301"/>
    <lineage>
        <taxon>Bacteria</taxon>
        <taxon>Pseudomonadati</taxon>
        <taxon>Pseudomonadota</taxon>
        <taxon>Betaproteobacteria</taxon>
        <taxon>Burkholderiales</taxon>
        <taxon>Comamonadaceae</taxon>
        <taxon>Variovorax</taxon>
    </lineage>
</organism>
<dbReference type="EMBL" id="CP003912">
    <property type="protein sequence ID" value="AGU53197.1"/>
    <property type="molecule type" value="Genomic_DNA"/>
</dbReference>
<dbReference type="KEGG" id="vpd:VAPA_2c06380"/>
<proteinExistence type="predicted"/>
<evidence type="ECO:0008006" key="3">
    <source>
        <dbReference type="Google" id="ProtNLM"/>
    </source>
</evidence>
<reference evidence="1 2" key="1">
    <citation type="submission" date="2012-10" db="EMBL/GenBank/DDBJ databases">
        <title>Genome sequence of Variovorax paradoxus B4.</title>
        <authorList>
            <person name="Schuldes J."/>
            <person name="Brandt U."/>
            <person name="Hiessl S."/>
            <person name="Wuebbeler J.H."/>
            <person name="Thuermer A."/>
            <person name="Steinbuechel A."/>
            <person name="Daniel R."/>
        </authorList>
    </citation>
    <scope>NUCLEOTIDE SEQUENCE [LARGE SCALE GENOMIC DNA]</scope>
    <source>
        <strain evidence="1 2">B4</strain>
    </source>
</reference>
<gene>
    <name evidence="1" type="ORF">VAPA_2c06380</name>
</gene>
<dbReference type="Proteomes" id="UP000016223">
    <property type="component" value="Chromosome 2"/>
</dbReference>
<dbReference type="AlphaFoldDB" id="T1XK02"/>
<dbReference type="OrthoDB" id="8400336at2"/>
<evidence type="ECO:0000313" key="1">
    <source>
        <dbReference type="EMBL" id="AGU53197.1"/>
    </source>
</evidence>
<evidence type="ECO:0000313" key="2">
    <source>
        <dbReference type="Proteomes" id="UP000016223"/>
    </source>
</evidence>
<dbReference type="PATRIC" id="fig|1246301.3.peg.6169"/>
<sequence>MKTAQLPPVRVEQSVRDEIESVLRQGESLSQFVENAAVQAAQRRKSQQEFLARGRESLKRAKKSGEYYSAKDALDVMQARLDARIAQRQRGNADRS</sequence>
<name>T1XK02_VARPD</name>
<accession>T1XK02</accession>
<protein>
    <recommendedName>
        <fullName evidence="3">Prevent-host-death protein</fullName>
    </recommendedName>
</protein>
<dbReference type="NCBIfam" id="NF041551">
    <property type="entry name" value="YlcI_YnfO_N"/>
    <property type="match status" value="1"/>
</dbReference>
<dbReference type="RefSeq" id="WP_021004025.1">
    <property type="nucleotide sequence ID" value="NC_022234.1"/>
</dbReference>